<dbReference type="InterPro" id="IPR036388">
    <property type="entry name" value="WH-like_DNA-bd_sf"/>
</dbReference>
<dbReference type="GO" id="GO:0005737">
    <property type="term" value="C:cytoplasm"/>
    <property type="evidence" value="ECO:0007669"/>
    <property type="project" value="UniProtKB-SubCell"/>
</dbReference>
<dbReference type="SUPFAM" id="SSF52058">
    <property type="entry name" value="L domain-like"/>
    <property type="match status" value="1"/>
</dbReference>
<keyword evidence="5" id="KW-0677">Repeat</keyword>
<feature type="transmembrane region" description="Helical" evidence="9">
    <location>
        <begin position="116"/>
        <end position="135"/>
    </location>
</feature>
<dbReference type="GO" id="GO:0005524">
    <property type="term" value="F:ATP binding"/>
    <property type="evidence" value="ECO:0007669"/>
    <property type="project" value="UniProtKB-KW"/>
</dbReference>
<evidence type="ECO:0000259" key="11">
    <source>
        <dbReference type="Pfam" id="PF23559"/>
    </source>
</evidence>
<gene>
    <name evidence="12" type="ORF">ACH5RR_029746</name>
</gene>
<dbReference type="InterPro" id="IPR042197">
    <property type="entry name" value="Apaf_helical"/>
</dbReference>
<dbReference type="Gene3D" id="1.10.10.10">
    <property type="entry name" value="Winged helix-like DNA-binding domain superfamily/Winged helix DNA-binding domain"/>
    <property type="match status" value="1"/>
</dbReference>
<feature type="transmembrane region" description="Helical" evidence="9">
    <location>
        <begin position="193"/>
        <end position="215"/>
    </location>
</feature>
<keyword evidence="4" id="KW-0433">Leucine-rich repeat</keyword>
<comment type="caution">
    <text evidence="12">The sequence shown here is derived from an EMBL/GenBank/DDBJ whole genome shotgun (WGS) entry which is preliminary data.</text>
</comment>
<reference evidence="12 13" key="1">
    <citation type="submission" date="2024-11" db="EMBL/GenBank/DDBJ databases">
        <title>A near-complete genome assembly of Cinchona calisaya.</title>
        <authorList>
            <person name="Lian D.C."/>
            <person name="Zhao X.W."/>
            <person name="Wei L."/>
        </authorList>
    </citation>
    <scope>NUCLEOTIDE SEQUENCE [LARGE SCALE GENOMIC DNA]</scope>
    <source>
        <tissue evidence="12">Nenye</tissue>
    </source>
</reference>
<dbReference type="InterPro" id="IPR027417">
    <property type="entry name" value="P-loop_NTPase"/>
</dbReference>
<evidence type="ECO:0000256" key="1">
    <source>
        <dbReference type="ARBA" id="ARBA00004496"/>
    </source>
</evidence>
<keyword evidence="13" id="KW-1185">Reference proteome</keyword>
<dbReference type="Proteomes" id="UP001630127">
    <property type="component" value="Unassembled WGS sequence"/>
</dbReference>
<keyword evidence="8" id="KW-0067">ATP-binding</keyword>
<keyword evidence="6" id="KW-0547">Nucleotide-binding</keyword>
<dbReference type="EMBL" id="JBJUIK010000012">
    <property type="protein sequence ID" value="KAL3510345.1"/>
    <property type="molecule type" value="Genomic_DNA"/>
</dbReference>
<evidence type="ECO:0000259" key="10">
    <source>
        <dbReference type="Pfam" id="PF00931"/>
    </source>
</evidence>
<dbReference type="Pfam" id="PF00931">
    <property type="entry name" value="NB-ARC"/>
    <property type="match status" value="1"/>
</dbReference>
<keyword evidence="9" id="KW-1133">Transmembrane helix</keyword>
<dbReference type="GO" id="GO:0051607">
    <property type="term" value="P:defense response to virus"/>
    <property type="evidence" value="ECO:0007669"/>
    <property type="project" value="UniProtKB-ARBA"/>
</dbReference>
<protein>
    <submittedName>
        <fullName evidence="12">Uncharacterized protein</fullName>
    </submittedName>
</protein>
<keyword evidence="3" id="KW-0963">Cytoplasm</keyword>
<proteinExistence type="inferred from homology"/>
<evidence type="ECO:0000313" key="12">
    <source>
        <dbReference type="EMBL" id="KAL3510345.1"/>
    </source>
</evidence>
<dbReference type="Pfam" id="PF23559">
    <property type="entry name" value="WHD_DRP"/>
    <property type="match status" value="1"/>
</dbReference>
<evidence type="ECO:0000256" key="4">
    <source>
        <dbReference type="ARBA" id="ARBA00022614"/>
    </source>
</evidence>
<evidence type="ECO:0000256" key="3">
    <source>
        <dbReference type="ARBA" id="ARBA00022490"/>
    </source>
</evidence>
<dbReference type="Gene3D" id="3.40.50.300">
    <property type="entry name" value="P-loop containing nucleotide triphosphate hydrolases"/>
    <property type="match status" value="1"/>
</dbReference>
<dbReference type="InterPro" id="IPR044974">
    <property type="entry name" value="Disease_R_plants"/>
</dbReference>
<evidence type="ECO:0000256" key="8">
    <source>
        <dbReference type="ARBA" id="ARBA00022840"/>
    </source>
</evidence>
<evidence type="ECO:0000256" key="2">
    <source>
        <dbReference type="ARBA" id="ARBA00008894"/>
    </source>
</evidence>
<dbReference type="Gene3D" id="1.10.8.430">
    <property type="entry name" value="Helical domain of apoptotic protease-activating factors"/>
    <property type="match status" value="1"/>
</dbReference>
<dbReference type="SUPFAM" id="SSF52540">
    <property type="entry name" value="P-loop containing nucleoside triphosphate hydrolases"/>
    <property type="match status" value="1"/>
</dbReference>
<evidence type="ECO:0000256" key="6">
    <source>
        <dbReference type="ARBA" id="ARBA00022741"/>
    </source>
</evidence>
<comment type="similarity">
    <text evidence="2">Belongs to the disease resistance NB-LRR family.</text>
</comment>
<evidence type="ECO:0000313" key="13">
    <source>
        <dbReference type="Proteomes" id="UP001630127"/>
    </source>
</evidence>
<dbReference type="AlphaFoldDB" id="A0ABD2YW39"/>
<keyword evidence="9" id="KW-0472">Membrane</keyword>
<evidence type="ECO:0000256" key="5">
    <source>
        <dbReference type="ARBA" id="ARBA00022737"/>
    </source>
</evidence>
<name>A0ABD2YW39_9GENT</name>
<feature type="domain" description="Disease resistance protein winged helix" evidence="11">
    <location>
        <begin position="533"/>
        <end position="603"/>
    </location>
</feature>
<dbReference type="PANTHER" id="PTHR23155:SF1152">
    <property type="entry name" value="AAA+ ATPASE DOMAIN-CONTAINING PROTEIN"/>
    <property type="match status" value="1"/>
</dbReference>
<dbReference type="PRINTS" id="PR00364">
    <property type="entry name" value="DISEASERSIST"/>
</dbReference>
<dbReference type="InterPro" id="IPR058922">
    <property type="entry name" value="WHD_DRP"/>
</dbReference>
<dbReference type="PANTHER" id="PTHR23155">
    <property type="entry name" value="DISEASE RESISTANCE PROTEIN RP"/>
    <property type="match status" value="1"/>
</dbReference>
<sequence>MSFSEDEHSDIQMAKSHRILEFLQEDLALILDHESSAHKFLIYLRNPSFFFTAQSLCADIKFLISFLKRVQETSLDHRRSVAGLLFEMTSVVDQQSDAVGFHRILDDALQIIFIKIYRILPMGFLMALVGSDFMATTTASIRVIFLMALMGFSIAQIRFLITEMRFLRLVKVVLIPWEFIVVMELLMGVKEFLISPIVFSLALTGFLMVLMSFLVDQISFFKHSLKIANLVKKIKSVEEGVLDGNGHFAEGGNSSDEISWTQNANLVIEEKIVVGLDDKARELLDKLIGGSKKLEVNCITGMAGIGKTTLAYRLYDDPSVVNHFHLRAWTSVSQRYQERKLLNGILSCILNANDPIFAMSDEDMGEKLRKCLKGNKYLIVIDDIWDVEVWDDIKLYFPEDDNCSRILMTTRIEDVALKVKSNTSPPHCLRFLTQDESWDLFKQKLFPDRRLSEELIGIGKQIVANCKGLPLAIVVIVGLLAKEVRTQECWREVAKDIGSALNSGSEKFMDILALSYEHLTPSLKSCFLYVGSFPEDYEIPVNRLIRSWIAEGFIQHKVGKKVEDVAEDHLVNLINRSLLMAAKKRPDGGIKSCYMHDLLRDLCQWKAMEKKFVHPVCKCKQIGVHYLPTFSNCQYFHFYNLHFIDEGSVFNKDTLSIYTLLRTLDMRHINLNSFPTVVVKLLHLKYLALRVDRIKEYHHQYLNFGGLRPSSLMEIKGAELP</sequence>
<accession>A0ABD2YW39</accession>
<keyword evidence="7" id="KW-0611">Plant defense</keyword>
<evidence type="ECO:0000256" key="7">
    <source>
        <dbReference type="ARBA" id="ARBA00022821"/>
    </source>
</evidence>
<feature type="transmembrane region" description="Helical" evidence="9">
    <location>
        <begin position="141"/>
        <end position="161"/>
    </location>
</feature>
<dbReference type="FunFam" id="1.10.10.10:FF:000322">
    <property type="entry name" value="Probable disease resistance protein At1g63360"/>
    <property type="match status" value="1"/>
</dbReference>
<dbReference type="FunFam" id="3.40.50.300:FF:001091">
    <property type="entry name" value="Probable disease resistance protein At1g61300"/>
    <property type="match status" value="1"/>
</dbReference>
<evidence type="ECO:0000256" key="9">
    <source>
        <dbReference type="SAM" id="Phobius"/>
    </source>
</evidence>
<comment type="subcellular location">
    <subcellularLocation>
        <location evidence="1">Cytoplasm</location>
    </subcellularLocation>
</comment>
<dbReference type="InterPro" id="IPR002182">
    <property type="entry name" value="NB-ARC"/>
</dbReference>
<keyword evidence="9" id="KW-0812">Transmembrane</keyword>
<organism evidence="12 13">
    <name type="scientific">Cinchona calisaya</name>
    <dbReference type="NCBI Taxonomy" id="153742"/>
    <lineage>
        <taxon>Eukaryota</taxon>
        <taxon>Viridiplantae</taxon>
        <taxon>Streptophyta</taxon>
        <taxon>Embryophyta</taxon>
        <taxon>Tracheophyta</taxon>
        <taxon>Spermatophyta</taxon>
        <taxon>Magnoliopsida</taxon>
        <taxon>eudicotyledons</taxon>
        <taxon>Gunneridae</taxon>
        <taxon>Pentapetalae</taxon>
        <taxon>asterids</taxon>
        <taxon>lamiids</taxon>
        <taxon>Gentianales</taxon>
        <taxon>Rubiaceae</taxon>
        <taxon>Cinchonoideae</taxon>
        <taxon>Cinchoneae</taxon>
        <taxon>Cinchona</taxon>
    </lineage>
</organism>
<feature type="domain" description="NB-ARC" evidence="10">
    <location>
        <begin position="278"/>
        <end position="448"/>
    </location>
</feature>